<name>A0A9N9P0D1_9GLOM</name>
<dbReference type="OrthoDB" id="2421662at2759"/>
<feature type="non-terminal residue" evidence="1">
    <location>
        <position position="252"/>
    </location>
</feature>
<keyword evidence="2" id="KW-1185">Reference proteome</keyword>
<gene>
    <name evidence="1" type="ORF">CPELLU_LOCUS15973</name>
</gene>
<evidence type="ECO:0000313" key="1">
    <source>
        <dbReference type="EMBL" id="CAG8772925.1"/>
    </source>
</evidence>
<organism evidence="1 2">
    <name type="scientific">Cetraspora pellucida</name>
    <dbReference type="NCBI Taxonomy" id="1433469"/>
    <lineage>
        <taxon>Eukaryota</taxon>
        <taxon>Fungi</taxon>
        <taxon>Fungi incertae sedis</taxon>
        <taxon>Mucoromycota</taxon>
        <taxon>Glomeromycotina</taxon>
        <taxon>Glomeromycetes</taxon>
        <taxon>Diversisporales</taxon>
        <taxon>Gigasporaceae</taxon>
        <taxon>Cetraspora</taxon>
    </lineage>
</organism>
<dbReference type="EMBL" id="CAJVQA010022249">
    <property type="protein sequence ID" value="CAG8772925.1"/>
    <property type="molecule type" value="Genomic_DNA"/>
</dbReference>
<reference evidence="1" key="1">
    <citation type="submission" date="2021-06" db="EMBL/GenBank/DDBJ databases">
        <authorList>
            <person name="Kallberg Y."/>
            <person name="Tangrot J."/>
            <person name="Rosling A."/>
        </authorList>
    </citation>
    <scope>NUCLEOTIDE SEQUENCE</scope>
    <source>
        <strain evidence="1">FL966</strain>
    </source>
</reference>
<evidence type="ECO:0000313" key="2">
    <source>
        <dbReference type="Proteomes" id="UP000789759"/>
    </source>
</evidence>
<dbReference type="AlphaFoldDB" id="A0A9N9P0D1"/>
<comment type="caution">
    <text evidence="1">The sequence shown here is derived from an EMBL/GenBank/DDBJ whole genome shotgun (WGS) entry which is preliminary data.</text>
</comment>
<accession>A0A9N9P0D1</accession>
<dbReference type="Proteomes" id="UP000789759">
    <property type="component" value="Unassembled WGS sequence"/>
</dbReference>
<protein>
    <submittedName>
        <fullName evidence="1">3798_t:CDS:1</fullName>
    </submittedName>
</protein>
<proteinExistence type="predicted"/>
<sequence>MFHTILIIFPCRNCSTDLAVLTIDASKKFLKSSRNNQSEYFDTLLDELAHKIPVKRECLISNKKFHYFDEFGQIAISIRIDLPTNETENTVPGVFSNSNNMILYKGITIFHTGVTNDLNLIFGFQPQGPWDKFKLQIIATLKDVLPRFDESDESCESDVSEIDEKLDFFMASWKIQTIKNESGRYARSRTNSRVDLIKLHNSQTTTLDFIKKLNEMMKEKYKIYGITRNETEQYMIVLDYYFNKRDIKKYGE</sequence>